<dbReference type="Pfam" id="PF05978">
    <property type="entry name" value="UNC-93"/>
    <property type="match status" value="1"/>
</dbReference>
<dbReference type="InterPro" id="IPR051951">
    <property type="entry name" value="UNC-93_regulatory"/>
</dbReference>
<evidence type="ECO:0000313" key="8">
    <source>
        <dbReference type="EMBL" id="KAA0708343.1"/>
    </source>
</evidence>
<dbReference type="InterPro" id="IPR036259">
    <property type="entry name" value="MFS_trans_sf"/>
</dbReference>
<dbReference type="AlphaFoldDB" id="A0A5A9NFU8"/>
<dbReference type="InterPro" id="IPR010291">
    <property type="entry name" value="Ion_channel_UNC-93"/>
</dbReference>
<proteinExistence type="inferred from homology"/>
<evidence type="ECO:0000256" key="1">
    <source>
        <dbReference type="ARBA" id="ARBA00004141"/>
    </source>
</evidence>
<gene>
    <name evidence="8" type="ORF">E1301_Tti005585</name>
</gene>
<name>A0A5A9NFU8_9TELE</name>
<dbReference type="EMBL" id="SOYY01000018">
    <property type="protein sequence ID" value="KAA0708343.1"/>
    <property type="molecule type" value="Genomic_DNA"/>
</dbReference>
<keyword evidence="3 7" id="KW-0812">Transmembrane</keyword>
<feature type="transmembrane region" description="Helical" evidence="7">
    <location>
        <begin position="46"/>
        <end position="70"/>
    </location>
</feature>
<comment type="subcellular location">
    <subcellularLocation>
        <location evidence="1">Membrane</location>
        <topology evidence="1">Multi-pass membrane protein</topology>
    </subcellularLocation>
</comment>
<keyword evidence="4 7" id="KW-1133">Transmembrane helix</keyword>
<reference evidence="8 9" key="1">
    <citation type="journal article" date="2019" name="Mol. Ecol. Resour.">
        <title>Chromosome-level genome assembly of Triplophysa tibetana, a fish adapted to the harsh high-altitude environment of the Tibetan Plateau.</title>
        <authorList>
            <person name="Yang X."/>
            <person name="Liu H."/>
            <person name="Ma Z."/>
            <person name="Zou Y."/>
            <person name="Zou M."/>
            <person name="Mao Y."/>
            <person name="Li X."/>
            <person name="Wang H."/>
            <person name="Chen T."/>
            <person name="Wang W."/>
            <person name="Yang R."/>
        </authorList>
    </citation>
    <scope>NUCLEOTIDE SEQUENCE [LARGE SCALE GENOMIC DNA]</scope>
    <source>
        <strain evidence="8">TTIB1903HZAU</strain>
        <tissue evidence="8">Muscle</tissue>
    </source>
</reference>
<comment type="similarity">
    <text evidence="2">Belongs to the unc-93 family.</text>
</comment>
<accession>A0A5A9NFU8</accession>
<keyword evidence="9" id="KW-1185">Reference proteome</keyword>
<evidence type="ECO:0000256" key="6">
    <source>
        <dbReference type="ARBA" id="ARBA00040854"/>
    </source>
</evidence>
<evidence type="ECO:0000256" key="2">
    <source>
        <dbReference type="ARBA" id="ARBA00009172"/>
    </source>
</evidence>
<dbReference type="GO" id="GO:0016020">
    <property type="term" value="C:membrane"/>
    <property type="evidence" value="ECO:0007669"/>
    <property type="project" value="UniProtKB-SubCell"/>
</dbReference>
<evidence type="ECO:0000256" key="3">
    <source>
        <dbReference type="ARBA" id="ARBA00022692"/>
    </source>
</evidence>
<evidence type="ECO:0000256" key="5">
    <source>
        <dbReference type="ARBA" id="ARBA00023136"/>
    </source>
</evidence>
<evidence type="ECO:0000313" key="9">
    <source>
        <dbReference type="Proteomes" id="UP000324632"/>
    </source>
</evidence>
<evidence type="ECO:0000256" key="4">
    <source>
        <dbReference type="ARBA" id="ARBA00022989"/>
    </source>
</evidence>
<dbReference type="PANTHER" id="PTHR19444:SF13">
    <property type="entry name" value="PROTEIN UNC-93 HOMOLOG A"/>
    <property type="match status" value="1"/>
</dbReference>
<dbReference type="SUPFAM" id="SSF103473">
    <property type="entry name" value="MFS general substrate transporter"/>
    <property type="match status" value="1"/>
</dbReference>
<keyword evidence="5 7" id="KW-0472">Membrane</keyword>
<organism evidence="8 9">
    <name type="scientific">Triplophysa tibetana</name>
    <dbReference type="NCBI Taxonomy" id="1572043"/>
    <lineage>
        <taxon>Eukaryota</taxon>
        <taxon>Metazoa</taxon>
        <taxon>Chordata</taxon>
        <taxon>Craniata</taxon>
        <taxon>Vertebrata</taxon>
        <taxon>Euteleostomi</taxon>
        <taxon>Actinopterygii</taxon>
        <taxon>Neopterygii</taxon>
        <taxon>Teleostei</taxon>
        <taxon>Ostariophysi</taxon>
        <taxon>Cypriniformes</taxon>
        <taxon>Nemacheilidae</taxon>
        <taxon>Triplophysa</taxon>
    </lineage>
</organism>
<dbReference type="PANTHER" id="PTHR19444">
    <property type="entry name" value="UNC-93 RELATED"/>
    <property type="match status" value="1"/>
</dbReference>
<feature type="transmembrane region" description="Helical" evidence="7">
    <location>
        <begin position="6"/>
        <end position="25"/>
    </location>
</feature>
<evidence type="ECO:0000256" key="7">
    <source>
        <dbReference type="SAM" id="Phobius"/>
    </source>
</evidence>
<protein>
    <recommendedName>
        <fullName evidence="6">Protein unc-93 homolog A</fullName>
    </recommendedName>
</protein>
<feature type="transmembrane region" description="Helical" evidence="7">
    <location>
        <begin position="82"/>
        <end position="102"/>
    </location>
</feature>
<sequence length="222" mass="25202">MQFFVVHAGVGLLAIIFVAVFLDNIDRDLAREFRQNKGNKSFCSTFLATFTLLKDPKLLMLIPLTMYSGFEQSFLASEYTKNYVTCALGIHYVGFVMICFGAANSLCSFAFGRLAAYTGRIALFCLALYGILFAEHKEAAFANYRMWESLGFVIAFAYSTYICLSTKIYIVLAVLALTMVTYLYVEYNEYKLPTAQVSYDMYNPEKADVKDMNEKYVNQTEL</sequence>
<comment type="caution">
    <text evidence="8">The sequence shown here is derived from an EMBL/GenBank/DDBJ whole genome shotgun (WGS) entry which is preliminary data.</text>
</comment>
<feature type="transmembrane region" description="Helical" evidence="7">
    <location>
        <begin position="114"/>
        <end position="132"/>
    </location>
</feature>
<dbReference type="Proteomes" id="UP000324632">
    <property type="component" value="Chromosome 18"/>
</dbReference>